<evidence type="ECO:0000313" key="2">
    <source>
        <dbReference type="Proteomes" id="UP001519460"/>
    </source>
</evidence>
<accession>A0ABD0L3N0</accession>
<reference evidence="1 2" key="1">
    <citation type="journal article" date="2023" name="Sci. Data">
        <title>Genome assembly of the Korean intertidal mud-creeper Batillaria attramentaria.</title>
        <authorList>
            <person name="Patra A.K."/>
            <person name="Ho P.T."/>
            <person name="Jun S."/>
            <person name="Lee S.J."/>
            <person name="Kim Y."/>
            <person name="Won Y.J."/>
        </authorList>
    </citation>
    <scope>NUCLEOTIDE SEQUENCE [LARGE SCALE GENOMIC DNA]</scope>
    <source>
        <strain evidence="1">Wonlab-2016</strain>
    </source>
</reference>
<dbReference type="AlphaFoldDB" id="A0ABD0L3N0"/>
<dbReference type="Proteomes" id="UP001519460">
    <property type="component" value="Unassembled WGS sequence"/>
</dbReference>
<keyword evidence="2" id="KW-1185">Reference proteome</keyword>
<sequence length="101" mass="11513">MYHGPVPHSACQPPSRFQPNPAVSSVIWLLYTSHWKPCLPASARHGPRMDTLLRSSVHFLGHQSYCHLNLAATTRILTRPDVLTWCLLYLPHILAHVLLWL</sequence>
<evidence type="ECO:0000313" key="1">
    <source>
        <dbReference type="EMBL" id="KAK7493876.1"/>
    </source>
</evidence>
<comment type="caution">
    <text evidence="1">The sequence shown here is derived from an EMBL/GenBank/DDBJ whole genome shotgun (WGS) entry which is preliminary data.</text>
</comment>
<organism evidence="1 2">
    <name type="scientific">Batillaria attramentaria</name>
    <dbReference type="NCBI Taxonomy" id="370345"/>
    <lineage>
        <taxon>Eukaryota</taxon>
        <taxon>Metazoa</taxon>
        <taxon>Spiralia</taxon>
        <taxon>Lophotrochozoa</taxon>
        <taxon>Mollusca</taxon>
        <taxon>Gastropoda</taxon>
        <taxon>Caenogastropoda</taxon>
        <taxon>Sorbeoconcha</taxon>
        <taxon>Cerithioidea</taxon>
        <taxon>Batillariidae</taxon>
        <taxon>Batillaria</taxon>
    </lineage>
</organism>
<gene>
    <name evidence="1" type="ORF">BaRGS_00014758</name>
</gene>
<proteinExistence type="predicted"/>
<protein>
    <submittedName>
        <fullName evidence="1">Uncharacterized protein</fullName>
    </submittedName>
</protein>
<dbReference type="EMBL" id="JACVVK020000088">
    <property type="protein sequence ID" value="KAK7493876.1"/>
    <property type="molecule type" value="Genomic_DNA"/>
</dbReference>
<name>A0ABD0L3N0_9CAEN</name>